<proteinExistence type="predicted"/>
<organism evidence="3 4">
    <name type="scientific">Myroides indicus</name>
    <dbReference type="NCBI Taxonomy" id="1323422"/>
    <lineage>
        <taxon>Bacteria</taxon>
        <taxon>Pseudomonadati</taxon>
        <taxon>Bacteroidota</taxon>
        <taxon>Flavobacteriia</taxon>
        <taxon>Flavobacteriales</taxon>
        <taxon>Flavobacteriaceae</taxon>
        <taxon>Myroides</taxon>
    </lineage>
</organism>
<evidence type="ECO:0000313" key="4">
    <source>
        <dbReference type="Proteomes" id="UP000295215"/>
    </source>
</evidence>
<name>A0A4R7EUH1_9FLAO</name>
<evidence type="ECO:0000256" key="2">
    <source>
        <dbReference type="SAM" id="SignalP"/>
    </source>
</evidence>
<keyword evidence="2" id="KW-0732">Signal</keyword>
<dbReference type="OrthoDB" id="9806939at2"/>
<dbReference type="PROSITE" id="PS51257">
    <property type="entry name" value="PROKAR_LIPOPROTEIN"/>
    <property type="match status" value="1"/>
</dbReference>
<feature type="region of interest" description="Disordered" evidence="1">
    <location>
        <begin position="25"/>
        <end position="45"/>
    </location>
</feature>
<evidence type="ECO:0000256" key="1">
    <source>
        <dbReference type="SAM" id="MobiDB-lite"/>
    </source>
</evidence>
<dbReference type="Proteomes" id="UP000295215">
    <property type="component" value="Unassembled WGS sequence"/>
</dbReference>
<keyword evidence="4" id="KW-1185">Reference proteome</keyword>
<protein>
    <recommendedName>
        <fullName evidence="5">Lipoprotein</fullName>
    </recommendedName>
</protein>
<sequence>MKRLPLLFFSSLFLVLGIVSCNDKNKTNNKTSDDNSETTKTVPKPTENVEEFRLIDSKTVEELNLLITSKKINSEEDIMREYSPEDKTAEGEYSYVIKQINTSDSNSVIISLLEDGINDDSIKARKVIMTLIRKDGRFVVKQIKESYKCWKERGHENWSSAFCM</sequence>
<feature type="chain" id="PRO_5020732382" description="Lipoprotein" evidence="2">
    <location>
        <begin position="22"/>
        <end position="164"/>
    </location>
</feature>
<dbReference type="AlphaFoldDB" id="A0A4R7EUH1"/>
<dbReference type="RefSeq" id="WP_133713317.1">
    <property type="nucleotide sequence ID" value="NZ_SOAG01000025.1"/>
</dbReference>
<feature type="signal peptide" evidence="2">
    <location>
        <begin position="1"/>
        <end position="21"/>
    </location>
</feature>
<dbReference type="EMBL" id="SOAG01000025">
    <property type="protein sequence ID" value="TDS54589.1"/>
    <property type="molecule type" value="Genomic_DNA"/>
</dbReference>
<evidence type="ECO:0008006" key="5">
    <source>
        <dbReference type="Google" id="ProtNLM"/>
    </source>
</evidence>
<gene>
    <name evidence="3" type="ORF">C8P70_12532</name>
</gene>
<accession>A0A4R7EUH1</accession>
<reference evidence="3 4" key="1">
    <citation type="submission" date="2019-03" db="EMBL/GenBank/DDBJ databases">
        <title>Genomic Encyclopedia of Archaeal and Bacterial Type Strains, Phase II (KMG-II): from individual species to whole genera.</title>
        <authorList>
            <person name="Goeker M."/>
        </authorList>
    </citation>
    <scope>NUCLEOTIDE SEQUENCE [LARGE SCALE GENOMIC DNA]</scope>
    <source>
        <strain evidence="3 4">DSM 28213</strain>
    </source>
</reference>
<comment type="caution">
    <text evidence="3">The sequence shown here is derived from an EMBL/GenBank/DDBJ whole genome shotgun (WGS) entry which is preliminary data.</text>
</comment>
<evidence type="ECO:0000313" key="3">
    <source>
        <dbReference type="EMBL" id="TDS54589.1"/>
    </source>
</evidence>